<keyword evidence="2" id="KW-1185">Reference proteome</keyword>
<dbReference type="EMBL" id="FNHS01000009">
    <property type="protein sequence ID" value="SDN57020.1"/>
    <property type="molecule type" value="Genomic_DNA"/>
</dbReference>
<protein>
    <recommendedName>
        <fullName evidence="3">DUF2793 domain-containing protein</fullName>
    </recommendedName>
</protein>
<dbReference type="InterPro" id="IPR021251">
    <property type="entry name" value="DUF2793"/>
</dbReference>
<dbReference type="STRING" id="582672.SAMN05216360_109152"/>
<evidence type="ECO:0000313" key="2">
    <source>
        <dbReference type="Proteomes" id="UP000198704"/>
    </source>
</evidence>
<gene>
    <name evidence="1" type="ORF">SAMN05216360_109152</name>
</gene>
<proteinExistence type="predicted"/>
<accession>A0A1H0CGL6</accession>
<dbReference type="RefSeq" id="WP_244507621.1">
    <property type="nucleotide sequence ID" value="NZ_FNHS01000009.1"/>
</dbReference>
<name>A0A1H0CGL6_9HYPH</name>
<dbReference type="Proteomes" id="UP000198704">
    <property type="component" value="Unassembled WGS sequence"/>
</dbReference>
<evidence type="ECO:0008006" key="3">
    <source>
        <dbReference type="Google" id="ProtNLM"/>
    </source>
</evidence>
<dbReference type="AlphaFoldDB" id="A0A1H0CGL6"/>
<evidence type="ECO:0000313" key="1">
    <source>
        <dbReference type="EMBL" id="SDN57020.1"/>
    </source>
</evidence>
<reference evidence="2" key="1">
    <citation type="submission" date="2016-10" db="EMBL/GenBank/DDBJ databases">
        <authorList>
            <person name="Varghese N."/>
            <person name="Submissions S."/>
        </authorList>
    </citation>
    <scope>NUCLEOTIDE SEQUENCE [LARGE SCALE GENOMIC DNA]</scope>
    <source>
        <strain evidence="2">BL47</strain>
    </source>
</reference>
<dbReference type="Pfam" id="PF10983">
    <property type="entry name" value="DUF2793"/>
    <property type="match status" value="1"/>
</dbReference>
<sequence>MSDSTPHLGLPLIAASQAQKHVTHNEALGLLDTLVQLACLDKDLTAPPPSPAEGDRYLVVASSPGGAWAGLAGQVVRYADGVWIGAVPRAGWLAYVVDEADLYIFDGAAWTSVRRTLTAVQSLSRLGINTEADGSNRLAVKADAALLSWDDVTPGSGDMRVSVNKKAAARDAGFVFQTGYSARALFGTLGGDDVVLKTSPDGAAFSTALTASAATGVVAFAASPKAPTPAPGDASAQLATTAFVAARGLAFRNRLINGSFATNQRNASGAPLSYAADAYIMDRWKAGANGVTLSFATATNGDVTVTITAGSLVQVIEGGLSLPEGGAYTLSWRGTAGGRVYPPGASSPPAYAGPGSAGTMTAGSNAVVEFTAGTVSLAQLEPGGTATAFERRDDEMRRCQRYYQTGKLMLFRANVSGFFSGGVVPVRIARMRVVPTLGATIDGSGSFTGTISSIASTPEDIWFWFGATGAAGDYCPVAWTASAEL</sequence>
<organism evidence="1 2">
    <name type="scientific">Methylobacterium phyllostachyos</name>
    <dbReference type="NCBI Taxonomy" id="582672"/>
    <lineage>
        <taxon>Bacteria</taxon>
        <taxon>Pseudomonadati</taxon>
        <taxon>Pseudomonadota</taxon>
        <taxon>Alphaproteobacteria</taxon>
        <taxon>Hyphomicrobiales</taxon>
        <taxon>Methylobacteriaceae</taxon>
        <taxon>Methylobacterium</taxon>
    </lineage>
</organism>